<gene>
    <name evidence="3" type="primary">LOC109475375</name>
</gene>
<reference evidence="3" key="1">
    <citation type="submission" date="2025-08" db="UniProtKB">
        <authorList>
            <consortium name="RefSeq"/>
        </authorList>
    </citation>
    <scope>IDENTIFICATION</scope>
    <source>
        <tissue evidence="3">Gonad</tissue>
    </source>
</reference>
<feature type="region of interest" description="Disordered" evidence="1">
    <location>
        <begin position="67"/>
        <end position="88"/>
    </location>
</feature>
<dbReference type="RefSeq" id="XP_019631543.1">
    <property type="nucleotide sequence ID" value="XM_019775984.1"/>
</dbReference>
<accession>A0A6P4Z4N3</accession>
<evidence type="ECO:0000313" key="2">
    <source>
        <dbReference type="Proteomes" id="UP000515135"/>
    </source>
</evidence>
<feature type="compositionally biased region" description="Low complexity" evidence="1">
    <location>
        <begin position="72"/>
        <end position="87"/>
    </location>
</feature>
<dbReference type="GeneID" id="109475375"/>
<evidence type="ECO:0000256" key="1">
    <source>
        <dbReference type="SAM" id="MobiDB-lite"/>
    </source>
</evidence>
<protein>
    <submittedName>
        <fullName evidence="3">Annexin A11-like</fullName>
    </submittedName>
</protein>
<proteinExistence type="predicted"/>
<keyword evidence="2" id="KW-1185">Reference proteome</keyword>
<name>A0A6P4Z4N3_BRABE</name>
<organism evidence="2 3">
    <name type="scientific">Branchiostoma belcheri</name>
    <name type="common">Amphioxus</name>
    <dbReference type="NCBI Taxonomy" id="7741"/>
    <lineage>
        <taxon>Eukaryota</taxon>
        <taxon>Metazoa</taxon>
        <taxon>Chordata</taxon>
        <taxon>Cephalochordata</taxon>
        <taxon>Leptocardii</taxon>
        <taxon>Amphioxiformes</taxon>
        <taxon>Branchiostomatidae</taxon>
        <taxon>Branchiostoma</taxon>
    </lineage>
</organism>
<evidence type="ECO:0000313" key="3">
    <source>
        <dbReference type="RefSeq" id="XP_019631543.1"/>
    </source>
</evidence>
<dbReference type="KEGG" id="bbel:109475375"/>
<dbReference type="AlphaFoldDB" id="A0A6P4Z4N3"/>
<sequence length="161" mass="16450">MLQQAGFYSLTGFRVAQPSVTSAGISAARQNAACVSGAAGKNVINGLPGLPDRDAYMEVIQIPPCPPVPPLGSHTPPQGSPHHPGGSLPAWPHPSVALCLDYRGLPVPTQGTSLPGDPYGTQSALPACPHPGDALSPPWGRPCPGIGTEHGYLGPAFVQPE</sequence>
<dbReference type="Proteomes" id="UP000515135">
    <property type="component" value="Unplaced"/>
</dbReference>